<organism evidence="2 3">
    <name type="scientific">Candidatus Roizmanbacteria bacterium CG22_combo_CG10-13_8_21_14_all_38_20</name>
    <dbReference type="NCBI Taxonomy" id="1974862"/>
    <lineage>
        <taxon>Bacteria</taxon>
        <taxon>Candidatus Roizmaniibacteriota</taxon>
    </lineage>
</organism>
<dbReference type="EMBL" id="PCTA01000033">
    <property type="protein sequence ID" value="PIP61227.1"/>
    <property type="molecule type" value="Genomic_DNA"/>
</dbReference>
<feature type="transmembrane region" description="Helical" evidence="1">
    <location>
        <begin position="235"/>
        <end position="256"/>
    </location>
</feature>
<evidence type="ECO:0000313" key="3">
    <source>
        <dbReference type="Proteomes" id="UP000231246"/>
    </source>
</evidence>
<keyword evidence="1" id="KW-0812">Transmembrane</keyword>
<sequence>MSLKLHSASLICGHQVWSQAYFQHNYGVILKLKSAPSSEGRHLLINQMFHGLSINGYLQFNNGTRKQLIDKLLASFQDQIETIGALHVSIDTNSVTVHTSNATVLLIRNGQAIELLDKSGQTQGKLQDGDRLALIDTPGLESMGKANFIRQLVDIDSIDELIDEIQLVQNKNKTKLEAVGLLLQITGIAKADQPIKIKLPRMKLAAVLPGITRNIHRITNFTRQLRRAKRLISRYPIKTMAFVIIAATIFLLVRWISTPSVSQDQVSTSIAMAEHKLEEGTALIELNRIRARSVLGQGEQVLTELLLKIDKNDSEYKQVEELLQKLKDAQVAATATYQVEPKLFFELSLLRDNLSADELDLIGSNLYLYSSKNQLVAKLDAQTKKSEVVAGGSWLIKASNLTGANSSLYMLTDKGVNIVGINDQTIIEKDEEWGEAVDLKYFGGNMYLLSSDGSIWKYLSAGDTFSSKKSYLLGDYKILEPQTFAIDGAIWVVSGSPSGSQILKFIGGRRDSYYIRGLEQKLGSNMKLVKTPELDNLYLLDGNRIITLGEDGLYKAQYSWKELDNILDFTVSESANTVYLLSKDTIYSFQLE</sequence>
<accession>A0A2H0BU63</accession>
<reference evidence="2 3" key="1">
    <citation type="submission" date="2017-09" db="EMBL/GenBank/DDBJ databases">
        <title>Depth-based differentiation of microbial function through sediment-hosted aquifers and enrichment of novel symbionts in the deep terrestrial subsurface.</title>
        <authorList>
            <person name="Probst A.J."/>
            <person name="Ladd B."/>
            <person name="Jarett J.K."/>
            <person name="Geller-Mcgrath D.E."/>
            <person name="Sieber C.M."/>
            <person name="Emerson J.B."/>
            <person name="Anantharaman K."/>
            <person name="Thomas B.C."/>
            <person name="Malmstrom R."/>
            <person name="Stieglmeier M."/>
            <person name="Klingl A."/>
            <person name="Woyke T."/>
            <person name="Ryan C.M."/>
            <person name="Banfield J.F."/>
        </authorList>
    </citation>
    <scope>NUCLEOTIDE SEQUENCE [LARGE SCALE GENOMIC DNA]</scope>
    <source>
        <strain evidence="2">CG22_combo_CG10-13_8_21_14_all_38_20</strain>
    </source>
</reference>
<evidence type="ECO:0000313" key="2">
    <source>
        <dbReference type="EMBL" id="PIP61227.1"/>
    </source>
</evidence>
<dbReference type="AlphaFoldDB" id="A0A2H0BU63"/>
<proteinExistence type="predicted"/>
<evidence type="ECO:0000256" key="1">
    <source>
        <dbReference type="SAM" id="Phobius"/>
    </source>
</evidence>
<keyword evidence="1" id="KW-0472">Membrane</keyword>
<dbReference type="Proteomes" id="UP000231246">
    <property type="component" value="Unassembled WGS sequence"/>
</dbReference>
<keyword evidence="1" id="KW-1133">Transmembrane helix</keyword>
<protein>
    <submittedName>
        <fullName evidence="2">Uncharacterized protein</fullName>
    </submittedName>
</protein>
<comment type="caution">
    <text evidence="2">The sequence shown here is derived from an EMBL/GenBank/DDBJ whole genome shotgun (WGS) entry which is preliminary data.</text>
</comment>
<gene>
    <name evidence="2" type="ORF">COW99_05590</name>
</gene>
<name>A0A2H0BU63_9BACT</name>